<dbReference type="GO" id="GO:0006511">
    <property type="term" value="P:ubiquitin-dependent protein catabolic process"/>
    <property type="evidence" value="ECO:0007669"/>
    <property type="project" value="TreeGrafter"/>
</dbReference>
<proteinExistence type="predicted"/>
<reference evidence="8 9" key="1">
    <citation type="submission" date="2024-01" db="EMBL/GenBank/DDBJ databases">
        <title>The genomes of 5 underutilized Papilionoideae crops provide insights into root nodulation and disease resistanc.</title>
        <authorList>
            <person name="Jiang F."/>
        </authorList>
    </citation>
    <scope>NUCLEOTIDE SEQUENCE [LARGE SCALE GENOMIC DNA]</scope>
    <source>
        <strain evidence="8">DUOXIRENSHENG_FW03</strain>
        <tissue evidence="8">Leaves</tissue>
    </source>
</reference>
<keyword evidence="9" id="KW-1185">Reference proteome</keyword>
<dbReference type="Proteomes" id="UP001386955">
    <property type="component" value="Unassembled WGS sequence"/>
</dbReference>
<dbReference type="Pfam" id="PF17123">
    <property type="entry name" value="zf-RING_11"/>
    <property type="match status" value="1"/>
</dbReference>
<organism evidence="8 9">
    <name type="scientific">Psophocarpus tetragonolobus</name>
    <name type="common">Winged bean</name>
    <name type="synonym">Dolichos tetragonolobus</name>
    <dbReference type="NCBI Taxonomy" id="3891"/>
    <lineage>
        <taxon>Eukaryota</taxon>
        <taxon>Viridiplantae</taxon>
        <taxon>Streptophyta</taxon>
        <taxon>Embryophyta</taxon>
        <taxon>Tracheophyta</taxon>
        <taxon>Spermatophyta</taxon>
        <taxon>Magnoliopsida</taxon>
        <taxon>eudicotyledons</taxon>
        <taxon>Gunneridae</taxon>
        <taxon>Pentapetalae</taxon>
        <taxon>rosids</taxon>
        <taxon>fabids</taxon>
        <taxon>Fabales</taxon>
        <taxon>Fabaceae</taxon>
        <taxon>Papilionoideae</taxon>
        <taxon>50 kb inversion clade</taxon>
        <taxon>NPAAA clade</taxon>
        <taxon>indigoferoid/millettioid clade</taxon>
        <taxon>Phaseoleae</taxon>
        <taxon>Psophocarpus</taxon>
    </lineage>
</organism>
<keyword evidence="2 4" id="KW-0863">Zinc-finger</keyword>
<dbReference type="PROSITE" id="PS50089">
    <property type="entry name" value="ZF_RING_2"/>
    <property type="match status" value="1"/>
</dbReference>
<feature type="transmembrane region" description="Helical" evidence="6">
    <location>
        <begin position="14"/>
        <end position="34"/>
    </location>
</feature>
<sequence length="820" mass="92488">MLRSWVALFCYDQIFFLLNIAPLSLCILLHFVLLNDMAEDMEIDHIVEVPDTPDRVTVRGDDQKYLSNPDKRGRAFNAANEKNNHSNFITLSPSEESNNTSQNAPIFRRALTEKILQREVTHSAGSAKMEKGKSVSSQVPSKTLMGPNVCVDHGPGISLSNDSQSQNKKQVFLPPRLSTTPRGRGHKRLVRNGCISPHNIATREKQIAEQINQQTKDVAPSHVGHLASSNTVSPVSVDDIIAGERGNGRMKGKEVINVRHPSSRGLTFRNTSRTIRTTLAISLVDVGSQPANCKHPDTSPSFSDQPPLLTSRHLMCSPMTNCEEVNDTSNALRNAHHYCEIQDGWRTTHNERNANWHLHDVDGHLHMRRNNDVGKYNRQNSNRMDRRNSRNDQSNNHLHGSQSDHTAQPTSVLMPAVDQSSVSRPGPKVDILTKRQRKRESPLGNPNESPYNSGIMLPGSYGESSSSSLCLGLDPDVVELVSTPRDSSSSSRSRVLDPEVIELLSTPRGTNRTSEDIDDNDNNSSEARERQVEADERLARELQEQLYHDDSFEGFEGRGIDEHLAWELQRAEHRLHTSIDIPDINHPTRFPRANRQPRTRSHLNPSRRRDMPQVPFSNRMSHWRSRVANRTRSSTISSRGRGPRFPLDMDLDLRLDILEALEDSVGDFGDMGMADNIFNVGRDFNEADYEMLLALDERNHQHTGASANLINSLPESTIQTDNFTEDCAICLETPVKGQTIRHLPCLHKFHKDCIDPWLLCYLSHRILSFKFWEMNDVHTEKTVLNHGVIIELLLMLMKSLQSSGNSEGLFVKIDEIRMFG</sequence>
<dbReference type="PANTHER" id="PTHR45931">
    <property type="entry name" value="SI:CH211-59O9.10"/>
    <property type="match status" value="1"/>
</dbReference>
<name>A0AAN9SBJ7_PSOTE</name>
<dbReference type="InterPro" id="IPR051834">
    <property type="entry name" value="RING_finger_E3_ligase"/>
</dbReference>
<keyword evidence="6" id="KW-1133">Transmembrane helix</keyword>
<feature type="region of interest" description="Disordered" evidence="5">
    <location>
        <begin position="582"/>
        <end position="614"/>
    </location>
</feature>
<comment type="caution">
    <text evidence="8">The sequence shown here is derived from an EMBL/GenBank/DDBJ whole genome shotgun (WGS) entry which is preliminary data.</text>
</comment>
<dbReference type="SMART" id="SM00184">
    <property type="entry name" value="RING"/>
    <property type="match status" value="1"/>
</dbReference>
<dbReference type="InterPro" id="IPR013083">
    <property type="entry name" value="Znf_RING/FYVE/PHD"/>
</dbReference>
<feature type="compositionally biased region" description="Low complexity" evidence="5">
    <location>
        <begin position="459"/>
        <end position="468"/>
    </location>
</feature>
<feature type="compositionally biased region" description="Basic and acidic residues" evidence="5">
    <location>
        <begin position="526"/>
        <end position="535"/>
    </location>
</feature>
<feature type="domain" description="RING-type" evidence="7">
    <location>
        <begin position="727"/>
        <end position="760"/>
    </location>
</feature>
<evidence type="ECO:0000256" key="3">
    <source>
        <dbReference type="ARBA" id="ARBA00022833"/>
    </source>
</evidence>
<dbReference type="AlphaFoldDB" id="A0AAN9SBJ7"/>
<dbReference type="EMBL" id="JAYMYS010000005">
    <property type="protein sequence ID" value="KAK7393199.1"/>
    <property type="molecule type" value="Genomic_DNA"/>
</dbReference>
<feature type="compositionally biased region" description="Polar residues" evidence="5">
    <location>
        <begin position="397"/>
        <end position="411"/>
    </location>
</feature>
<evidence type="ECO:0000259" key="7">
    <source>
        <dbReference type="PROSITE" id="PS50089"/>
    </source>
</evidence>
<evidence type="ECO:0000313" key="8">
    <source>
        <dbReference type="EMBL" id="KAK7393199.1"/>
    </source>
</evidence>
<dbReference type="GO" id="GO:0008270">
    <property type="term" value="F:zinc ion binding"/>
    <property type="evidence" value="ECO:0007669"/>
    <property type="project" value="UniProtKB-KW"/>
</dbReference>
<dbReference type="CDD" id="cd16454">
    <property type="entry name" value="RING-H2_PA-TM-RING"/>
    <property type="match status" value="1"/>
</dbReference>
<feature type="region of interest" description="Disordered" evidence="5">
    <location>
        <begin position="367"/>
        <end position="468"/>
    </location>
</feature>
<accession>A0AAN9SBJ7</accession>
<evidence type="ECO:0000256" key="2">
    <source>
        <dbReference type="ARBA" id="ARBA00022771"/>
    </source>
</evidence>
<keyword evidence="1" id="KW-0479">Metal-binding</keyword>
<keyword evidence="3" id="KW-0862">Zinc</keyword>
<evidence type="ECO:0000256" key="6">
    <source>
        <dbReference type="SAM" id="Phobius"/>
    </source>
</evidence>
<evidence type="ECO:0000256" key="4">
    <source>
        <dbReference type="PROSITE-ProRule" id="PRU00175"/>
    </source>
</evidence>
<dbReference type="GO" id="GO:0061630">
    <property type="term" value="F:ubiquitin protein ligase activity"/>
    <property type="evidence" value="ECO:0007669"/>
    <property type="project" value="TreeGrafter"/>
</dbReference>
<dbReference type="InterPro" id="IPR001841">
    <property type="entry name" value="Znf_RING"/>
</dbReference>
<evidence type="ECO:0000256" key="5">
    <source>
        <dbReference type="SAM" id="MobiDB-lite"/>
    </source>
</evidence>
<dbReference type="PANTHER" id="PTHR45931:SF25">
    <property type="entry name" value="E3 UBIQUITIN-PROTEIN LIGASE RLIM-LIKE ISOFORM X1"/>
    <property type="match status" value="1"/>
</dbReference>
<evidence type="ECO:0000256" key="1">
    <source>
        <dbReference type="ARBA" id="ARBA00022723"/>
    </source>
</evidence>
<feature type="region of interest" description="Disordered" evidence="5">
    <location>
        <begin position="122"/>
        <end position="141"/>
    </location>
</feature>
<evidence type="ECO:0000313" key="9">
    <source>
        <dbReference type="Proteomes" id="UP001386955"/>
    </source>
</evidence>
<dbReference type="Gene3D" id="3.30.40.10">
    <property type="entry name" value="Zinc/RING finger domain, C3HC4 (zinc finger)"/>
    <property type="match status" value="1"/>
</dbReference>
<dbReference type="SUPFAM" id="SSF57850">
    <property type="entry name" value="RING/U-box"/>
    <property type="match status" value="1"/>
</dbReference>
<dbReference type="GO" id="GO:0005634">
    <property type="term" value="C:nucleus"/>
    <property type="evidence" value="ECO:0007669"/>
    <property type="project" value="TreeGrafter"/>
</dbReference>
<gene>
    <name evidence="8" type="ORF">VNO78_21719</name>
</gene>
<protein>
    <recommendedName>
        <fullName evidence="7">RING-type domain-containing protein</fullName>
    </recommendedName>
</protein>
<dbReference type="FunFam" id="3.30.40.10:FF:000594">
    <property type="entry name" value="RING/U-box superfamily protein"/>
    <property type="match status" value="1"/>
</dbReference>
<feature type="region of interest" description="Disordered" evidence="5">
    <location>
        <begin position="482"/>
        <end position="535"/>
    </location>
</feature>
<keyword evidence="6" id="KW-0472">Membrane</keyword>
<keyword evidence="6" id="KW-0812">Transmembrane</keyword>